<evidence type="ECO:0000256" key="1">
    <source>
        <dbReference type="SAM" id="SignalP"/>
    </source>
</evidence>
<feature type="signal peptide" evidence="1">
    <location>
        <begin position="1"/>
        <end position="25"/>
    </location>
</feature>
<dbReference type="Proteomes" id="UP000579281">
    <property type="component" value="Unassembled WGS sequence"/>
</dbReference>
<dbReference type="EMBL" id="JACHEN010000020">
    <property type="protein sequence ID" value="MBB6217145.1"/>
    <property type="molecule type" value="Genomic_DNA"/>
</dbReference>
<gene>
    <name evidence="2" type="ORF">HNQ80_003251</name>
</gene>
<accession>A0A841L491</accession>
<name>A0A841L491_9FIRM</name>
<keyword evidence="3" id="KW-1185">Reference proteome</keyword>
<evidence type="ECO:0000313" key="3">
    <source>
        <dbReference type="Proteomes" id="UP000579281"/>
    </source>
</evidence>
<organism evidence="2 3">
    <name type="scientific">Anaerosolibacter carboniphilus</name>
    <dbReference type="NCBI Taxonomy" id="1417629"/>
    <lineage>
        <taxon>Bacteria</taxon>
        <taxon>Bacillati</taxon>
        <taxon>Bacillota</taxon>
        <taxon>Clostridia</taxon>
        <taxon>Peptostreptococcales</taxon>
        <taxon>Thermotaleaceae</taxon>
        <taxon>Anaerosolibacter</taxon>
    </lineage>
</organism>
<sequence length="44" mass="4813">MMNFIKSNSLKILTLFALFVGTASASSATLMLSHQPKCPEELLK</sequence>
<evidence type="ECO:0000313" key="2">
    <source>
        <dbReference type="EMBL" id="MBB6217145.1"/>
    </source>
</evidence>
<protein>
    <submittedName>
        <fullName evidence="2">Cyclic lactone autoinducer peptide</fullName>
    </submittedName>
</protein>
<reference evidence="2 3" key="1">
    <citation type="submission" date="2020-08" db="EMBL/GenBank/DDBJ databases">
        <title>Genomic Encyclopedia of Type Strains, Phase IV (KMG-IV): sequencing the most valuable type-strain genomes for metagenomic binning, comparative biology and taxonomic classification.</title>
        <authorList>
            <person name="Goeker M."/>
        </authorList>
    </citation>
    <scope>NUCLEOTIDE SEQUENCE [LARGE SCALE GENOMIC DNA]</scope>
    <source>
        <strain evidence="2 3">DSM 103526</strain>
    </source>
</reference>
<comment type="caution">
    <text evidence="2">The sequence shown here is derived from an EMBL/GenBank/DDBJ whole genome shotgun (WGS) entry which is preliminary data.</text>
</comment>
<keyword evidence="1" id="KW-0732">Signal</keyword>
<dbReference type="RefSeq" id="WP_184311654.1">
    <property type="nucleotide sequence ID" value="NZ_JACHEN010000020.1"/>
</dbReference>
<dbReference type="InterPro" id="IPR009229">
    <property type="entry name" value="AgrD"/>
</dbReference>
<feature type="chain" id="PRO_5032296249" evidence="1">
    <location>
        <begin position="26"/>
        <end position="44"/>
    </location>
</feature>
<dbReference type="NCBIfam" id="TIGR04223">
    <property type="entry name" value="quorum_AgrD"/>
    <property type="match status" value="1"/>
</dbReference>
<dbReference type="AlphaFoldDB" id="A0A841L491"/>
<proteinExistence type="predicted"/>